<proteinExistence type="predicted"/>
<dbReference type="InterPro" id="IPR002173">
    <property type="entry name" value="Carboh/pur_kinase_PfkB_CS"/>
</dbReference>
<dbReference type="CDD" id="cd01941">
    <property type="entry name" value="YeiC_kinase_like"/>
    <property type="match status" value="1"/>
</dbReference>
<evidence type="ECO:0000313" key="4">
    <source>
        <dbReference type="EMBL" id="SEJ33952.1"/>
    </source>
</evidence>
<feature type="domain" description="Carbohydrate kinase PfkB" evidence="3">
    <location>
        <begin position="10"/>
        <end position="299"/>
    </location>
</feature>
<dbReference type="RefSeq" id="WP_091830558.1">
    <property type="nucleotide sequence ID" value="NZ_FNZK01000006.1"/>
</dbReference>
<organism evidence="4 5">
    <name type="scientific">Propionispira arboris</name>
    <dbReference type="NCBI Taxonomy" id="84035"/>
    <lineage>
        <taxon>Bacteria</taxon>
        <taxon>Bacillati</taxon>
        <taxon>Bacillota</taxon>
        <taxon>Negativicutes</taxon>
        <taxon>Selenomonadales</taxon>
        <taxon>Selenomonadaceae</taxon>
        <taxon>Propionispira</taxon>
    </lineage>
</organism>
<reference evidence="4 5" key="1">
    <citation type="submission" date="2016-10" db="EMBL/GenBank/DDBJ databases">
        <authorList>
            <person name="de Groot N.N."/>
        </authorList>
    </citation>
    <scope>NUCLEOTIDE SEQUENCE [LARGE SCALE GENOMIC DNA]</scope>
    <source>
        <strain evidence="4 5">DSM 2179</strain>
    </source>
</reference>
<name>A0A1H6Y9S9_9FIRM</name>
<protein>
    <submittedName>
        <fullName evidence="4">Pseudouridine kinase</fullName>
    </submittedName>
</protein>
<keyword evidence="5" id="KW-1185">Reference proteome</keyword>
<dbReference type="InterPro" id="IPR011611">
    <property type="entry name" value="PfkB_dom"/>
</dbReference>
<dbReference type="GO" id="GO:0016301">
    <property type="term" value="F:kinase activity"/>
    <property type="evidence" value="ECO:0007669"/>
    <property type="project" value="UniProtKB-KW"/>
</dbReference>
<dbReference type="Pfam" id="PF00294">
    <property type="entry name" value="PfkB"/>
    <property type="match status" value="1"/>
</dbReference>
<gene>
    <name evidence="4" type="ORF">SAMN05660742_10623</name>
</gene>
<dbReference type="PANTHER" id="PTHR10584">
    <property type="entry name" value="SUGAR KINASE"/>
    <property type="match status" value="1"/>
</dbReference>
<evidence type="ECO:0000259" key="3">
    <source>
        <dbReference type="Pfam" id="PF00294"/>
    </source>
</evidence>
<dbReference type="AlphaFoldDB" id="A0A1H6Y9S9"/>
<keyword evidence="2 4" id="KW-0418">Kinase</keyword>
<evidence type="ECO:0000313" key="5">
    <source>
        <dbReference type="Proteomes" id="UP000199662"/>
    </source>
</evidence>
<dbReference type="EMBL" id="FNZK01000006">
    <property type="protein sequence ID" value="SEJ33952.1"/>
    <property type="molecule type" value="Genomic_DNA"/>
</dbReference>
<dbReference type="PANTHER" id="PTHR10584:SF166">
    <property type="entry name" value="RIBOKINASE"/>
    <property type="match status" value="1"/>
</dbReference>
<dbReference type="InterPro" id="IPR029056">
    <property type="entry name" value="Ribokinase-like"/>
</dbReference>
<dbReference type="PROSITE" id="PS00583">
    <property type="entry name" value="PFKB_KINASES_1"/>
    <property type="match status" value="1"/>
</dbReference>
<dbReference type="SUPFAM" id="SSF53613">
    <property type="entry name" value="Ribokinase-like"/>
    <property type="match status" value="1"/>
</dbReference>
<evidence type="ECO:0000256" key="1">
    <source>
        <dbReference type="ARBA" id="ARBA00022679"/>
    </source>
</evidence>
<dbReference type="Gene3D" id="3.40.1190.20">
    <property type="match status" value="1"/>
</dbReference>
<dbReference type="STRING" id="84035.SAMN05660742_10623"/>
<keyword evidence="1" id="KW-0808">Transferase</keyword>
<evidence type="ECO:0000256" key="2">
    <source>
        <dbReference type="ARBA" id="ARBA00022777"/>
    </source>
</evidence>
<accession>A0A1H6Y9S9</accession>
<dbReference type="Proteomes" id="UP000199662">
    <property type="component" value="Unassembled WGS sequence"/>
</dbReference>
<sequence length="319" mass="34608">MKQEQQGEKPYVVVIGGANIDIGGQAFEPLVLKDSNPGTISMKLGGVGRNIAHNMSLLGLHVCFITAFGEDVYAAKIASSCNELGIDSSPSMHVQHGFTSTYLFIEGKDGDMEAAIADMALYEQITPEFLQTREYLLQEAQVIVVDTNIPENSIAWIAKHCRTPIFVDPVSTTKAMKLQAVLGLIHTLKPNLLEAEILSGVKITDRVTLYQAVDVLLATGLQRVFISMGKQGVMAADHRGCKMLPCIKTTPVGMTGCGDAFMAALVWAYLNELELEESAKAGLAAASLCIEYPETVNPNLNQKHLKERANFTEYSVSTI</sequence>